<keyword evidence="17" id="KW-0446">Lipid-binding</keyword>
<dbReference type="AlphaFoldDB" id="A0A8H8XAU1"/>
<comment type="caution">
    <text evidence="23">The sequence shown here is derived from an EMBL/GenBank/DDBJ whole genome shotgun (WGS) entry which is preliminary data.</text>
</comment>
<gene>
    <name evidence="23" type="ORF">THERMOS_530</name>
</gene>
<keyword evidence="11" id="KW-0378">Hydrolase</keyword>
<feature type="domain" description="Peptidase C80" evidence="22">
    <location>
        <begin position="345"/>
        <end position="525"/>
    </location>
</feature>
<dbReference type="CDD" id="cd20500">
    <property type="entry name" value="Peptidase_C80"/>
    <property type="match status" value="1"/>
</dbReference>
<dbReference type="GO" id="GO:0008289">
    <property type="term" value="F:lipid binding"/>
    <property type="evidence" value="ECO:0007669"/>
    <property type="project" value="UniProtKB-KW"/>
</dbReference>
<feature type="coiled-coil region" evidence="21">
    <location>
        <begin position="174"/>
        <end position="221"/>
    </location>
</feature>
<evidence type="ECO:0000256" key="4">
    <source>
        <dbReference type="ARBA" id="ARBA00022511"/>
    </source>
</evidence>
<dbReference type="GO" id="GO:0006508">
    <property type="term" value="P:proteolysis"/>
    <property type="evidence" value="ECO:0007669"/>
    <property type="project" value="UniProtKB-KW"/>
</dbReference>
<keyword evidence="15" id="KW-1043">Host membrane</keyword>
<comment type="cofactor">
    <cofactor evidence="1">
        <name>Mg(2+)</name>
        <dbReference type="ChEBI" id="CHEBI:18420"/>
    </cofactor>
</comment>
<evidence type="ECO:0000256" key="9">
    <source>
        <dbReference type="ARBA" id="ARBA00022723"/>
    </source>
</evidence>
<dbReference type="GO" id="GO:0008234">
    <property type="term" value="F:cysteine-type peptidase activity"/>
    <property type="evidence" value="ECO:0007669"/>
    <property type="project" value="UniProtKB-KW"/>
</dbReference>
<evidence type="ECO:0000256" key="16">
    <source>
        <dbReference type="ARBA" id="ARBA00023026"/>
    </source>
</evidence>
<dbReference type="Pfam" id="PF11713">
    <property type="entry name" value="Peptidase_C80"/>
    <property type="match status" value="2"/>
</dbReference>
<evidence type="ECO:0000256" key="15">
    <source>
        <dbReference type="ARBA" id="ARBA00022870"/>
    </source>
</evidence>
<keyword evidence="5" id="KW-0964">Secreted</keyword>
<evidence type="ECO:0000256" key="3">
    <source>
        <dbReference type="ARBA" id="ARBA00004613"/>
    </source>
</evidence>
<keyword evidence="21" id="KW-0175">Coiled coil</keyword>
<feature type="non-terminal residue" evidence="23">
    <location>
        <position position="1"/>
    </location>
</feature>
<proteinExistence type="predicted"/>
<reference evidence="23 24" key="1">
    <citation type="submission" date="2020-05" db="EMBL/GenBank/DDBJ databases">
        <authorList>
            <person name="Petersen J."/>
            <person name="Sayavedra L."/>
        </authorList>
    </citation>
    <scope>NUCLEOTIDE SEQUENCE [LARGE SCALE GENOMIC DNA]</scope>
    <source>
        <strain evidence="23">B thermophilus SOXS</strain>
    </source>
</reference>
<keyword evidence="10" id="KW-0677">Repeat</keyword>
<evidence type="ECO:0000256" key="17">
    <source>
        <dbReference type="ARBA" id="ARBA00023121"/>
    </source>
</evidence>
<keyword evidence="13" id="KW-0068">Autocatalytic cleavage</keyword>
<keyword evidence="18" id="KW-0472">Membrane</keyword>
<keyword evidence="24" id="KW-1185">Reference proteome</keyword>
<evidence type="ECO:0000256" key="12">
    <source>
        <dbReference type="ARBA" id="ARBA00022807"/>
    </source>
</evidence>
<dbReference type="Gene3D" id="3.40.50.11050">
    <property type="match status" value="2"/>
</dbReference>
<evidence type="ECO:0000256" key="1">
    <source>
        <dbReference type="ARBA" id="ARBA00001946"/>
    </source>
</evidence>
<dbReference type="GO" id="GO:0044164">
    <property type="term" value="C:host cell cytosol"/>
    <property type="evidence" value="ECO:0007669"/>
    <property type="project" value="UniProtKB-SubCell"/>
</dbReference>
<dbReference type="Proteomes" id="UP000643672">
    <property type="component" value="Unassembled WGS sequence"/>
</dbReference>
<keyword evidence="19" id="KW-1035">Host cytoplasm</keyword>
<evidence type="ECO:0000256" key="6">
    <source>
        <dbReference type="ARBA" id="ARBA00022656"/>
    </source>
</evidence>
<organism evidence="23 24">
    <name type="scientific">Bathymodiolus thermophilus thioautotrophic gill symbiont</name>
    <dbReference type="NCBI Taxonomy" id="2360"/>
    <lineage>
        <taxon>Bacteria</taxon>
        <taxon>Pseudomonadati</taxon>
        <taxon>Pseudomonadota</taxon>
        <taxon>Gammaproteobacteria</taxon>
        <taxon>sulfur-oxidizing symbionts</taxon>
    </lineage>
</organism>
<evidence type="ECO:0000256" key="5">
    <source>
        <dbReference type="ARBA" id="ARBA00022525"/>
    </source>
</evidence>
<keyword evidence="16" id="KW-0843">Virulence</keyword>
<comment type="subcellular location">
    <subcellularLocation>
        <location evidence="2">Host cell membrane</location>
    </subcellularLocation>
    <subcellularLocation>
        <location evidence="20">Host cytoplasm</location>
        <location evidence="20">Host cytosol</location>
    </subcellularLocation>
    <subcellularLocation>
        <location evidence="3">Secreted</location>
    </subcellularLocation>
</comment>
<evidence type="ECO:0000256" key="10">
    <source>
        <dbReference type="ARBA" id="ARBA00022737"/>
    </source>
</evidence>
<dbReference type="GO" id="GO:0016740">
    <property type="term" value="F:transferase activity"/>
    <property type="evidence" value="ECO:0007669"/>
    <property type="project" value="UniProtKB-KW"/>
</dbReference>
<evidence type="ECO:0000256" key="19">
    <source>
        <dbReference type="ARBA" id="ARBA00023200"/>
    </source>
</evidence>
<dbReference type="EMBL" id="CAESAQ020000031">
    <property type="protein sequence ID" value="CAB5496596.1"/>
    <property type="molecule type" value="Genomic_DNA"/>
</dbReference>
<keyword evidence="14" id="KW-0460">Magnesium</keyword>
<keyword evidence="4" id="KW-1032">Host cell membrane</keyword>
<evidence type="ECO:0000256" key="7">
    <source>
        <dbReference type="ARBA" id="ARBA00022670"/>
    </source>
</evidence>
<evidence type="ECO:0000256" key="11">
    <source>
        <dbReference type="ARBA" id="ARBA00022801"/>
    </source>
</evidence>
<evidence type="ECO:0000313" key="23">
    <source>
        <dbReference type="EMBL" id="CAB5496596.1"/>
    </source>
</evidence>
<dbReference type="GO" id="GO:0005576">
    <property type="term" value="C:extracellular region"/>
    <property type="evidence" value="ECO:0007669"/>
    <property type="project" value="UniProtKB-SubCell"/>
</dbReference>
<keyword evidence="7" id="KW-0645">Protease</keyword>
<sequence length="831" mass="93909">TNLNQEGAQSLADKARILQQTYGNSDTKIKRMALVGCDTDGVNQSLTRHFAHAVYNDTPVLKQTEITGRTGQVQVNADGTKTMTTGGTKTIYSWSNSRGGIPQRTETIKHYSDSLENPLGKFDDQIKEIDALLKITPMSESTKKILTDTRNTFRKVDSAYQTVPYATEYIEGLMEEHELELKAYLDEHKDTQVKESLEAFRDSLNAQCADLQFEIENQLKQEFLNILKEKSENQVLKLIAFHEKLLSKTNQHSQLAWLTYQSLEKMKRAASNTLSKMEDRVSTLDALSGEEKIRVLEEVNKNINDLCENLEYFKEADQVKIKEFKMKTLANLELSTWNKGNIVDTYRIPLVDKDDFRVVVQLSGEVSIAEGASYLASKHFGNSTLVQMDEYGNYRVVYGPELEGIPDGKKAKLIFFGHGNNIEKTMGERTASDMARHALDLREIIPKTVNIDAVTMKGCCAGPDYSKDVLIELNKENFKPVVTSRLGRVRTDNSGRQTISGVYHSESNRASWKYNEDNKIVKVPYSDDKYHMILSIDENGAPKVTKTHNNENWKNFRGELRVGIRAKSRMETVDALLDFQNQLKDQGATMKQINVAMKNQDWADGSSNALHDYGEYTRSMGDLIESNITLHVDSGPDEGTTVFSYNDTPNHETLLHGPEYSIKFSDANLDNRIILTYNKDNHPLFLVPTKSTPDIALYMQIHNPYYTKEWMLSQLQKAGDLVGDSSIRTVGIIIYPTYIMAEQEGKDLLDYLSQELGVKVEVLYQDASGSKLELLLSKTPGDSEVTLHEHLAETTPHQDTPLHNWADLSQEQINKLTTEAQKPQPSLANHD</sequence>
<dbReference type="InterPro" id="IPR038383">
    <property type="entry name" value="CPD_dom_sf"/>
</dbReference>
<keyword evidence="9" id="KW-0479">Metal-binding</keyword>
<accession>A0A8H8XAU1</accession>
<protein>
    <recommendedName>
        <fullName evidence="22">Peptidase C80 domain-containing protein</fullName>
    </recommendedName>
</protein>
<dbReference type="InterPro" id="IPR020974">
    <property type="entry name" value="CPD_dom"/>
</dbReference>
<keyword evidence="12" id="KW-0788">Thiol protease</keyword>
<keyword evidence="8" id="KW-0808">Transferase</keyword>
<dbReference type="GO" id="GO:0020002">
    <property type="term" value="C:host cell plasma membrane"/>
    <property type="evidence" value="ECO:0007669"/>
    <property type="project" value="UniProtKB-SubCell"/>
</dbReference>
<dbReference type="GO" id="GO:0090729">
    <property type="term" value="F:toxin activity"/>
    <property type="evidence" value="ECO:0007669"/>
    <property type="project" value="UniProtKB-KW"/>
</dbReference>
<evidence type="ECO:0000256" key="2">
    <source>
        <dbReference type="ARBA" id="ARBA00004165"/>
    </source>
</evidence>
<feature type="coiled-coil region" evidence="21">
    <location>
        <begin position="260"/>
        <end position="316"/>
    </location>
</feature>
<evidence type="ECO:0000256" key="8">
    <source>
        <dbReference type="ARBA" id="ARBA00022679"/>
    </source>
</evidence>
<dbReference type="RefSeq" id="WP_202762677.1">
    <property type="nucleotide sequence ID" value="NZ_CAESAQ020000031.1"/>
</dbReference>
<evidence type="ECO:0000259" key="22">
    <source>
        <dbReference type="PROSITE" id="PS51771"/>
    </source>
</evidence>
<dbReference type="GO" id="GO:0046872">
    <property type="term" value="F:metal ion binding"/>
    <property type="evidence" value="ECO:0007669"/>
    <property type="project" value="UniProtKB-KW"/>
</dbReference>
<evidence type="ECO:0000256" key="20">
    <source>
        <dbReference type="ARBA" id="ARBA00023586"/>
    </source>
</evidence>
<evidence type="ECO:0000256" key="18">
    <source>
        <dbReference type="ARBA" id="ARBA00023136"/>
    </source>
</evidence>
<dbReference type="PROSITE" id="PS51771">
    <property type="entry name" value="CGT_MARTX_CPD"/>
    <property type="match status" value="1"/>
</dbReference>
<evidence type="ECO:0000256" key="21">
    <source>
        <dbReference type="SAM" id="Coils"/>
    </source>
</evidence>
<evidence type="ECO:0000256" key="13">
    <source>
        <dbReference type="ARBA" id="ARBA00022813"/>
    </source>
</evidence>
<keyword evidence="6" id="KW-0800">Toxin</keyword>
<evidence type="ECO:0000313" key="24">
    <source>
        <dbReference type="Proteomes" id="UP000643672"/>
    </source>
</evidence>
<evidence type="ECO:0000256" key="14">
    <source>
        <dbReference type="ARBA" id="ARBA00022842"/>
    </source>
</evidence>
<feature type="non-terminal residue" evidence="23">
    <location>
        <position position="831"/>
    </location>
</feature>
<name>A0A8H8XAU1_9GAMM</name>